<organism evidence="1 2">
    <name type="scientific">Megalodesulfovibrio gigas (strain ATCC 19364 / DSM 1382 / NCIMB 9332 / VKM B-1759)</name>
    <name type="common">Desulfovibrio gigas</name>
    <dbReference type="NCBI Taxonomy" id="1121448"/>
    <lineage>
        <taxon>Bacteria</taxon>
        <taxon>Pseudomonadati</taxon>
        <taxon>Thermodesulfobacteriota</taxon>
        <taxon>Desulfovibrionia</taxon>
        <taxon>Desulfovibrionales</taxon>
        <taxon>Desulfovibrionaceae</taxon>
        <taxon>Megalodesulfovibrio</taxon>
    </lineage>
</organism>
<dbReference type="EMBL" id="CP006585">
    <property type="protein sequence ID" value="AGW15213.1"/>
    <property type="molecule type" value="Genomic_DNA"/>
</dbReference>
<dbReference type="Proteomes" id="UP000016587">
    <property type="component" value="Chromosome"/>
</dbReference>
<protein>
    <submittedName>
        <fullName evidence="1">Uncharacterized protein</fullName>
    </submittedName>
</protein>
<evidence type="ECO:0000313" key="2">
    <source>
        <dbReference type="Proteomes" id="UP000016587"/>
    </source>
</evidence>
<reference evidence="2" key="2">
    <citation type="submission" date="2013-07" db="EMBL/GenBank/DDBJ databases">
        <authorList>
            <person name="Morais-Silva F.O."/>
            <person name="Rezende A.M."/>
            <person name="Pimentel C."/>
            <person name="Resende D.M."/>
            <person name="Santos C.I."/>
            <person name="Clemente C."/>
            <person name="de Oliveira L.M."/>
            <person name="da Silva S.M."/>
            <person name="Costa D.A."/>
            <person name="Varela-Raposo A."/>
            <person name="Horacio E.C.A."/>
            <person name="Matos M."/>
            <person name="Flores O."/>
            <person name="Ruiz J.C."/>
            <person name="Rodrigues-Pousada C."/>
        </authorList>
    </citation>
    <scope>NUCLEOTIDE SEQUENCE [LARGE SCALE GENOMIC DNA]</scope>
    <source>
        <strain evidence="2">ATCC 19364 / DSM 1382 / NCIMB 9332 / VKM B-1759</strain>
    </source>
</reference>
<proteinExistence type="predicted"/>
<dbReference type="HOGENOM" id="CLU_1728431_0_0_7"/>
<gene>
    <name evidence="1" type="ORF">DGI_3537</name>
</gene>
<dbReference type="PATRIC" id="fig|1121448.10.peg.3488"/>
<name>T2GFW7_MEGG1</name>
<dbReference type="KEGG" id="dgg:DGI_3537"/>
<keyword evidence="2" id="KW-1185">Reference proteome</keyword>
<sequence>MPFSSARRISFYRTSPRSSTPFFAFLDFFSRPARRPRTLSVPNPLCRSTTRRTFAPPMEVFTVGFQRASLVSPSAFASSGETAYIFPPRPSTLFFICLRFFCRPLWPRSGRRRARSSSGEALIHETSAGVKQLFHFFSFIISGYCSGHFRG</sequence>
<dbReference type="AlphaFoldDB" id="T2GFW7"/>
<accession>T2GFW7</accession>
<evidence type="ECO:0000313" key="1">
    <source>
        <dbReference type="EMBL" id="AGW15213.1"/>
    </source>
</evidence>
<reference evidence="1 2" key="1">
    <citation type="journal article" date="2013" name="J. Bacteriol.">
        <title>Roles of HynAB and Ech, the only two hydrogenases found in the model sulfate reducer Desulfovibrio gigas.</title>
        <authorList>
            <person name="Morais-Silva F.O."/>
            <person name="Santos C.I."/>
            <person name="Rodrigues R."/>
            <person name="Pereira I.A."/>
            <person name="Rodrigues-Pousada C."/>
        </authorList>
    </citation>
    <scope>NUCLEOTIDE SEQUENCE [LARGE SCALE GENOMIC DNA]</scope>
    <source>
        <strain evidence="2">ATCC 19364 / DSM 1382 / NCIMB 9332 / VKM B-1759</strain>
    </source>
</reference>